<dbReference type="Gene3D" id="3.40.50.9100">
    <property type="entry name" value="Dehydroquinase, class II"/>
    <property type="match status" value="1"/>
</dbReference>
<dbReference type="InterPro" id="IPR018509">
    <property type="entry name" value="DHquinase_II_CS"/>
</dbReference>
<evidence type="ECO:0000256" key="2">
    <source>
        <dbReference type="ARBA" id="ARBA00003924"/>
    </source>
</evidence>
<dbReference type="InterPro" id="IPR001874">
    <property type="entry name" value="DHquinase_II"/>
</dbReference>
<dbReference type="RefSeq" id="WP_183770249.1">
    <property type="nucleotide sequence ID" value="NZ_JACIDK010000001.1"/>
</dbReference>
<feature type="binding site" evidence="9 11">
    <location>
        <position position="75"/>
    </location>
    <ligand>
        <name>substrate</name>
    </ligand>
</feature>
<feature type="active site" description="Proton donor" evidence="9 10">
    <location>
        <position position="101"/>
    </location>
</feature>
<evidence type="ECO:0000256" key="9">
    <source>
        <dbReference type="HAMAP-Rule" id="MF_00169"/>
    </source>
</evidence>
<dbReference type="AlphaFoldDB" id="A0A839ZYG8"/>
<organism evidence="13 14">
    <name type="scientific">Phenylobacterium haematophilum</name>
    <dbReference type="NCBI Taxonomy" id="98513"/>
    <lineage>
        <taxon>Bacteria</taxon>
        <taxon>Pseudomonadati</taxon>
        <taxon>Pseudomonadota</taxon>
        <taxon>Alphaproteobacteria</taxon>
        <taxon>Caulobacterales</taxon>
        <taxon>Caulobacteraceae</taxon>
        <taxon>Phenylobacterium</taxon>
    </lineage>
</organism>
<comment type="catalytic activity">
    <reaction evidence="1 9">
        <text>3-dehydroquinate = 3-dehydroshikimate + H2O</text>
        <dbReference type="Rhea" id="RHEA:21096"/>
        <dbReference type="ChEBI" id="CHEBI:15377"/>
        <dbReference type="ChEBI" id="CHEBI:16630"/>
        <dbReference type="ChEBI" id="CHEBI:32364"/>
        <dbReference type="EC" id="4.2.1.10"/>
    </reaction>
</comment>
<dbReference type="PANTHER" id="PTHR21272:SF3">
    <property type="entry name" value="CATABOLIC 3-DEHYDROQUINASE"/>
    <property type="match status" value="1"/>
</dbReference>
<comment type="function">
    <text evidence="2 9">Catalyzes a trans-dehydration via an enolate intermediate.</text>
</comment>
<dbReference type="Pfam" id="PF01220">
    <property type="entry name" value="DHquinase_II"/>
    <property type="match status" value="1"/>
</dbReference>
<dbReference type="PROSITE" id="PS01029">
    <property type="entry name" value="DEHYDROQUINASE_II"/>
    <property type="match status" value="1"/>
</dbReference>
<evidence type="ECO:0000256" key="10">
    <source>
        <dbReference type="PIRSR" id="PIRSR001399-1"/>
    </source>
</evidence>
<feature type="binding site" evidence="9 11">
    <location>
        <position position="88"/>
    </location>
    <ligand>
        <name>substrate</name>
    </ligand>
</feature>
<feature type="active site" description="Proton acceptor" evidence="9 10">
    <location>
        <position position="24"/>
    </location>
</feature>
<dbReference type="EMBL" id="JACIDK010000001">
    <property type="protein sequence ID" value="MBB3890310.1"/>
    <property type="molecule type" value="Genomic_DNA"/>
</dbReference>
<comment type="similarity">
    <text evidence="4 9">Belongs to the type-II 3-dehydroquinase family.</text>
</comment>
<accession>A0A839ZYG8</accession>
<dbReference type="GO" id="GO:0008652">
    <property type="term" value="P:amino acid biosynthetic process"/>
    <property type="evidence" value="ECO:0007669"/>
    <property type="project" value="UniProtKB-KW"/>
</dbReference>
<feature type="binding site" evidence="9 11">
    <location>
        <position position="112"/>
    </location>
    <ligand>
        <name>substrate</name>
    </ligand>
</feature>
<keyword evidence="14" id="KW-1185">Reference proteome</keyword>
<comment type="pathway">
    <text evidence="3 9">Metabolic intermediate biosynthesis; chorismate biosynthesis; chorismate from D-erythrose 4-phosphate and phosphoenolpyruvate: step 3/7.</text>
</comment>
<feature type="binding site" evidence="9 11">
    <location>
        <position position="81"/>
    </location>
    <ligand>
        <name>substrate</name>
    </ligand>
</feature>
<dbReference type="EC" id="4.2.1.10" evidence="6 9"/>
<feature type="binding site" evidence="9 11">
    <location>
        <begin position="102"/>
        <end position="103"/>
    </location>
    <ligand>
        <name>substrate</name>
    </ligand>
</feature>
<evidence type="ECO:0000256" key="7">
    <source>
        <dbReference type="ARBA" id="ARBA00023141"/>
    </source>
</evidence>
<dbReference type="NCBIfam" id="NF003806">
    <property type="entry name" value="PRK05395.1-3"/>
    <property type="match status" value="1"/>
</dbReference>
<dbReference type="CDD" id="cd00466">
    <property type="entry name" value="DHQase_II"/>
    <property type="match status" value="1"/>
</dbReference>
<dbReference type="GO" id="GO:0003855">
    <property type="term" value="F:3-dehydroquinate dehydratase activity"/>
    <property type="evidence" value="ECO:0007669"/>
    <property type="project" value="UniProtKB-UniRule"/>
</dbReference>
<dbReference type="HAMAP" id="MF_00169">
    <property type="entry name" value="AroQ"/>
    <property type="match status" value="1"/>
</dbReference>
<keyword evidence="7 9" id="KW-0057">Aromatic amino acid biosynthesis</keyword>
<dbReference type="SUPFAM" id="SSF52304">
    <property type="entry name" value="Type II 3-dehydroquinate dehydratase"/>
    <property type="match status" value="1"/>
</dbReference>
<keyword evidence="9" id="KW-0028">Amino-acid biosynthesis</keyword>
<evidence type="ECO:0000313" key="14">
    <source>
        <dbReference type="Proteomes" id="UP000530564"/>
    </source>
</evidence>
<dbReference type="GO" id="GO:0009423">
    <property type="term" value="P:chorismate biosynthetic process"/>
    <property type="evidence" value="ECO:0007669"/>
    <property type="project" value="UniProtKB-UniRule"/>
</dbReference>
<dbReference type="Proteomes" id="UP000530564">
    <property type="component" value="Unassembled WGS sequence"/>
</dbReference>
<dbReference type="NCBIfam" id="NF003807">
    <property type="entry name" value="PRK05395.1-4"/>
    <property type="match status" value="1"/>
</dbReference>
<evidence type="ECO:0000256" key="5">
    <source>
        <dbReference type="ARBA" id="ARBA00011193"/>
    </source>
</evidence>
<comment type="caution">
    <text evidence="13">The sequence shown here is derived from an EMBL/GenBank/DDBJ whole genome shotgun (WGS) entry which is preliminary data.</text>
</comment>
<name>A0A839ZYG8_9CAUL</name>
<dbReference type="GO" id="GO:0009073">
    <property type="term" value="P:aromatic amino acid family biosynthetic process"/>
    <property type="evidence" value="ECO:0007669"/>
    <property type="project" value="UniProtKB-KW"/>
</dbReference>
<evidence type="ECO:0000256" key="4">
    <source>
        <dbReference type="ARBA" id="ARBA00011037"/>
    </source>
</evidence>
<sequence>MSKPIYVLSGPNLNLLGVREPEIYGKETLEDVRTRCERRAGALGHAVVFRQSNHEGQLIDWVQEARTEACAVVINPAGYGHTSVALLDALKTLDIPVVECHLSNPAAREAFRRETYVSLVATGVVSGFGGASYELAVEAAAGLARQSQN</sequence>
<dbReference type="PANTHER" id="PTHR21272">
    <property type="entry name" value="CATABOLIC 3-DEHYDROQUINASE"/>
    <property type="match status" value="1"/>
</dbReference>
<evidence type="ECO:0000256" key="3">
    <source>
        <dbReference type="ARBA" id="ARBA00004902"/>
    </source>
</evidence>
<evidence type="ECO:0000313" key="13">
    <source>
        <dbReference type="EMBL" id="MBB3890310.1"/>
    </source>
</evidence>
<comment type="subunit">
    <text evidence="5 9">Homododecamer.</text>
</comment>
<evidence type="ECO:0000256" key="12">
    <source>
        <dbReference type="PIRSR" id="PIRSR001399-3"/>
    </source>
</evidence>
<evidence type="ECO:0000256" key="11">
    <source>
        <dbReference type="PIRSR" id="PIRSR001399-2"/>
    </source>
</evidence>
<protein>
    <recommendedName>
        <fullName evidence="6 9">3-dehydroquinate dehydratase</fullName>
        <shortName evidence="9">3-dehydroquinase</shortName>
        <ecNumber evidence="6 9">4.2.1.10</ecNumber>
    </recommendedName>
    <alternativeName>
        <fullName evidence="9">Type II DHQase</fullName>
    </alternativeName>
</protein>
<dbReference type="GO" id="GO:0019631">
    <property type="term" value="P:quinate catabolic process"/>
    <property type="evidence" value="ECO:0007669"/>
    <property type="project" value="TreeGrafter"/>
</dbReference>
<gene>
    <name evidence="9" type="primary">aroQ</name>
    <name evidence="13" type="ORF">GGQ61_001007</name>
</gene>
<proteinExistence type="inferred from homology"/>
<feature type="site" description="Transition state stabilizer" evidence="9 12">
    <location>
        <position position="19"/>
    </location>
</feature>
<dbReference type="PIRSF" id="PIRSF001399">
    <property type="entry name" value="DHquinase_II"/>
    <property type="match status" value="1"/>
</dbReference>
<dbReference type="NCBIfam" id="NF003805">
    <property type="entry name" value="PRK05395.1-2"/>
    <property type="match status" value="1"/>
</dbReference>
<dbReference type="UniPathway" id="UPA00053">
    <property type="reaction ID" value="UER00086"/>
</dbReference>
<evidence type="ECO:0000256" key="6">
    <source>
        <dbReference type="ARBA" id="ARBA00012060"/>
    </source>
</evidence>
<evidence type="ECO:0000256" key="1">
    <source>
        <dbReference type="ARBA" id="ARBA00001864"/>
    </source>
</evidence>
<reference evidence="13 14" key="1">
    <citation type="submission" date="2020-08" db="EMBL/GenBank/DDBJ databases">
        <title>Genomic Encyclopedia of Type Strains, Phase IV (KMG-IV): sequencing the most valuable type-strain genomes for metagenomic binning, comparative biology and taxonomic classification.</title>
        <authorList>
            <person name="Goeker M."/>
        </authorList>
    </citation>
    <scope>NUCLEOTIDE SEQUENCE [LARGE SCALE GENOMIC DNA]</scope>
    <source>
        <strain evidence="13 14">DSM 21793</strain>
    </source>
</reference>
<evidence type="ECO:0000256" key="8">
    <source>
        <dbReference type="ARBA" id="ARBA00023239"/>
    </source>
</evidence>
<dbReference type="InterPro" id="IPR036441">
    <property type="entry name" value="DHquinase_II_sf"/>
</dbReference>
<keyword evidence="8 9" id="KW-0456">Lyase</keyword>